<dbReference type="EMBL" id="MU006228">
    <property type="protein sequence ID" value="KAF2825143.1"/>
    <property type="molecule type" value="Genomic_DNA"/>
</dbReference>
<name>A0A6A6ZWA6_9PLEO</name>
<dbReference type="OrthoDB" id="2958217at2759"/>
<reference evidence="2" key="1">
    <citation type="journal article" date="2020" name="Stud. Mycol.">
        <title>101 Dothideomycetes genomes: a test case for predicting lifestyles and emergence of pathogens.</title>
        <authorList>
            <person name="Haridas S."/>
            <person name="Albert R."/>
            <person name="Binder M."/>
            <person name="Bloem J."/>
            <person name="Labutti K."/>
            <person name="Salamov A."/>
            <person name="Andreopoulos B."/>
            <person name="Baker S."/>
            <person name="Barry K."/>
            <person name="Bills G."/>
            <person name="Bluhm B."/>
            <person name="Cannon C."/>
            <person name="Castanera R."/>
            <person name="Culley D."/>
            <person name="Daum C."/>
            <person name="Ezra D."/>
            <person name="Gonzalez J."/>
            <person name="Henrissat B."/>
            <person name="Kuo A."/>
            <person name="Liang C."/>
            <person name="Lipzen A."/>
            <person name="Lutzoni F."/>
            <person name="Magnuson J."/>
            <person name="Mondo S."/>
            <person name="Nolan M."/>
            <person name="Ohm R."/>
            <person name="Pangilinan J."/>
            <person name="Park H.-J."/>
            <person name="Ramirez L."/>
            <person name="Alfaro M."/>
            <person name="Sun H."/>
            <person name="Tritt A."/>
            <person name="Yoshinaga Y."/>
            <person name="Zwiers L.-H."/>
            <person name="Turgeon B."/>
            <person name="Goodwin S."/>
            <person name="Spatafora J."/>
            <person name="Crous P."/>
            <person name="Grigoriev I."/>
        </authorList>
    </citation>
    <scope>NUCLEOTIDE SEQUENCE</scope>
    <source>
        <strain evidence="2">CBS 113818</strain>
    </source>
</reference>
<feature type="non-terminal residue" evidence="2">
    <location>
        <position position="329"/>
    </location>
</feature>
<dbReference type="Proteomes" id="UP000799424">
    <property type="component" value="Unassembled WGS sequence"/>
</dbReference>
<organism evidence="2 3">
    <name type="scientific">Ophiobolus disseminans</name>
    <dbReference type="NCBI Taxonomy" id="1469910"/>
    <lineage>
        <taxon>Eukaryota</taxon>
        <taxon>Fungi</taxon>
        <taxon>Dikarya</taxon>
        <taxon>Ascomycota</taxon>
        <taxon>Pezizomycotina</taxon>
        <taxon>Dothideomycetes</taxon>
        <taxon>Pleosporomycetidae</taxon>
        <taxon>Pleosporales</taxon>
        <taxon>Pleosporineae</taxon>
        <taxon>Phaeosphaeriaceae</taxon>
        <taxon>Ophiobolus</taxon>
    </lineage>
</organism>
<feature type="domain" description="Heterokaryon incompatibility" evidence="1">
    <location>
        <begin position="84"/>
        <end position="188"/>
    </location>
</feature>
<dbReference type="AlphaFoldDB" id="A0A6A6ZWA6"/>
<dbReference type="Pfam" id="PF06985">
    <property type="entry name" value="HET"/>
    <property type="match status" value="1"/>
</dbReference>
<accession>A0A6A6ZWA6</accession>
<proteinExistence type="predicted"/>
<dbReference type="InterPro" id="IPR010730">
    <property type="entry name" value="HET"/>
</dbReference>
<sequence>MDARDLVFDVCQEAAHYNTPTHSSDLAVTVLIDNWMSICSTEHTHCHLQLSTYRRPPRLVEITEDRIRLVATNVTHKGERVEPYASLSHCWGTNPTFLTLTEQNLHRLHNRIDHDELSKTFQDAILLCQRLDIRYLWIDSLCIIHKGAGSKEDWLRHVVEMRHVYRNCCVNIAASHAPDATHGLYAERTLLTTRGWVFQERLLSPRLVYWTNDQVFWQCSSVDLNTSGKAIDDEAQRQVRRSWRAMVSEYSACRLSYPDVDKLPAMAGVAKTFARLFDDEYVAGMFKSHLPEGLLWGSTHPHTQATRPASQVYRCPSWSWAKLDSAVHL</sequence>
<keyword evidence="3" id="KW-1185">Reference proteome</keyword>
<gene>
    <name evidence="2" type="ORF">CC86DRAFT_295118</name>
</gene>
<dbReference type="PANTHER" id="PTHR33112">
    <property type="entry name" value="DOMAIN PROTEIN, PUTATIVE-RELATED"/>
    <property type="match status" value="1"/>
</dbReference>
<protein>
    <submittedName>
        <fullName evidence="2">HET-domain-containing protein</fullName>
    </submittedName>
</protein>
<evidence type="ECO:0000259" key="1">
    <source>
        <dbReference type="Pfam" id="PF06985"/>
    </source>
</evidence>
<evidence type="ECO:0000313" key="2">
    <source>
        <dbReference type="EMBL" id="KAF2825143.1"/>
    </source>
</evidence>
<evidence type="ECO:0000313" key="3">
    <source>
        <dbReference type="Proteomes" id="UP000799424"/>
    </source>
</evidence>
<dbReference type="PANTHER" id="PTHR33112:SF15">
    <property type="entry name" value="HETEROKARYON INCOMPATIBILITY DOMAIN-CONTAINING PROTEIN"/>
    <property type="match status" value="1"/>
</dbReference>